<evidence type="ECO:0000256" key="1">
    <source>
        <dbReference type="ARBA" id="ARBA00022898"/>
    </source>
</evidence>
<protein>
    <submittedName>
        <fullName evidence="3">Aminotransferase class V</fullName>
    </submittedName>
</protein>
<dbReference type="InterPro" id="IPR000192">
    <property type="entry name" value="Aminotrans_V_dom"/>
</dbReference>
<dbReference type="InterPro" id="IPR015421">
    <property type="entry name" value="PyrdxlP-dep_Trfase_major"/>
</dbReference>
<feature type="domain" description="Aminotransferase class V" evidence="2">
    <location>
        <begin position="123"/>
        <end position="405"/>
    </location>
</feature>
<accession>W0RH41</accession>
<dbReference type="RefSeq" id="WP_025411151.1">
    <property type="nucleotide sequence ID" value="NZ_CP007128.1"/>
</dbReference>
<dbReference type="Gene3D" id="3.40.640.10">
    <property type="entry name" value="Type I PLP-dependent aspartate aminotransferase-like (Major domain)"/>
    <property type="match status" value="1"/>
</dbReference>
<dbReference type="GO" id="GO:0008483">
    <property type="term" value="F:transaminase activity"/>
    <property type="evidence" value="ECO:0007669"/>
    <property type="project" value="UniProtKB-KW"/>
</dbReference>
<sequence>MLPRSRHPLSRRAFVGRAAGALGTTLGTAVVADFGTPRRRAIAAAADRLRHGAPADAADDEQFWREVRAAFTVAPSIVNLDNGNVSPSPRVVTESLVRHLEMEQDAPVLVRDMLGPGTANLARELAALLGCAPEEVAVTRNATEALHTVLLGYDLRPGDEVLTTTHDYWAMQNALDQRAARDGIVVKRVAVPVPAASMEQLRETIEGGMTPRTRLVLVSQPVNLTGQFFPVKQICEMAHARGADVVVDGAQGFAHVDFKIADLGCDYYAASLHKWLMAPIGTGLLYGRRDKLAKVWPLLPTAPAAPKDVAWKFMDIGTRSMAPFVAIGDAMHFHETLGAARKEARLRFLTRTWADRLAKVPKVRFSTSFASPEMSCGLASFSLDGVDDDALQRFLRDRLGILVQSIRYDRASFRGVRVTPNVYTSPADLDAFCDAVERVAAKGLPPSGRS</sequence>
<dbReference type="eggNOG" id="COG0520">
    <property type="taxonomic scope" value="Bacteria"/>
</dbReference>
<dbReference type="HOGENOM" id="CLU_003433_3_3_0"/>
<evidence type="ECO:0000313" key="3">
    <source>
        <dbReference type="EMBL" id="AHG89660.1"/>
    </source>
</evidence>
<dbReference type="STRING" id="861299.J421_2123"/>
<gene>
    <name evidence="3" type="ORF">J421_2123</name>
</gene>
<dbReference type="InterPro" id="IPR015424">
    <property type="entry name" value="PyrdxlP-dep_Trfase"/>
</dbReference>
<evidence type="ECO:0000313" key="4">
    <source>
        <dbReference type="Proteomes" id="UP000019151"/>
    </source>
</evidence>
<dbReference type="EMBL" id="CP007128">
    <property type="protein sequence ID" value="AHG89660.1"/>
    <property type="molecule type" value="Genomic_DNA"/>
</dbReference>
<dbReference type="InParanoid" id="W0RH41"/>
<keyword evidence="3" id="KW-0808">Transferase</keyword>
<dbReference type="PROSITE" id="PS51318">
    <property type="entry name" value="TAT"/>
    <property type="match status" value="1"/>
</dbReference>
<dbReference type="Gene3D" id="3.90.1150.10">
    <property type="entry name" value="Aspartate Aminotransferase, domain 1"/>
    <property type="match status" value="1"/>
</dbReference>
<dbReference type="InterPro" id="IPR015422">
    <property type="entry name" value="PyrdxlP-dep_Trfase_small"/>
</dbReference>
<dbReference type="PANTHER" id="PTHR43092:SF6">
    <property type="entry name" value="BLR1280 PROTEIN"/>
    <property type="match status" value="1"/>
</dbReference>
<name>W0RH41_9BACT</name>
<evidence type="ECO:0000259" key="2">
    <source>
        <dbReference type="Pfam" id="PF00266"/>
    </source>
</evidence>
<keyword evidence="4" id="KW-1185">Reference proteome</keyword>
<dbReference type="OrthoDB" id="9764293at2"/>
<keyword evidence="3" id="KW-0032">Aminotransferase</keyword>
<reference evidence="3 4" key="1">
    <citation type="journal article" date="2014" name="Genome Announc.">
        <title>Genome Sequence and Methylome of Soil Bacterium Gemmatirosa kalamazoonensis KBS708T, a Member of the Rarely Cultivated Gemmatimonadetes Phylum.</title>
        <authorList>
            <person name="Debruyn J.M."/>
            <person name="Radosevich M."/>
            <person name="Wommack K.E."/>
            <person name="Polson S.W."/>
            <person name="Hauser L.J."/>
            <person name="Fawaz M.N."/>
            <person name="Korlach J."/>
            <person name="Tsai Y.C."/>
        </authorList>
    </citation>
    <scope>NUCLEOTIDE SEQUENCE [LARGE SCALE GENOMIC DNA]</scope>
    <source>
        <strain evidence="3 4">KBS708</strain>
    </source>
</reference>
<organism evidence="3 4">
    <name type="scientific">Gemmatirosa kalamazoonensis</name>
    <dbReference type="NCBI Taxonomy" id="861299"/>
    <lineage>
        <taxon>Bacteria</taxon>
        <taxon>Pseudomonadati</taxon>
        <taxon>Gemmatimonadota</taxon>
        <taxon>Gemmatimonadia</taxon>
        <taxon>Gemmatimonadales</taxon>
        <taxon>Gemmatimonadaceae</taxon>
        <taxon>Gemmatirosa</taxon>
    </lineage>
</organism>
<dbReference type="AlphaFoldDB" id="W0RH41"/>
<dbReference type="Pfam" id="PF00266">
    <property type="entry name" value="Aminotran_5"/>
    <property type="match status" value="1"/>
</dbReference>
<dbReference type="InterPro" id="IPR006311">
    <property type="entry name" value="TAT_signal"/>
</dbReference>
<dbReference type="PANTHER" id="PTHR43092">
    <property type="entry name" value="L-CYSTEINE DESULFHYDRASE"/>
    <property type="match status" value="1"/>
</dbReference>
<proteinExistence type="predicted"/>
<keyword evidence="1" id="KW-0663">Pyridoxal phosphate</keyword>
<dbReference type="Proteomes" id="UP000019151">
    <property type="component" value="Chromosome"/>
</dbReference>
<dbReference type="SUPFAM" id="SSF53383">
    <property type="entry name" value="PLP-dependent transferases"/>
    <property type="match status" value="1"/>
</dbReference>
<dbReference type="KEGG" id="gba:J421_2123"/>